<feature type="domain" description="FtsK" evidence="4">
    <location>
        <begin position="608"/>
        <end position="810"/>
    </location>
</feature>
<dbReference type="RefSeq" id="WP_118044627.1">
    <property type="nucleotide sequence ID" value="NZ_QRSS01000007.1"/>
</dbReference>
<evidence type="ECO:0000256" key="3">
    <source>
        <dbReference type="PROSITE-ProRule" id="PRU00289"/>
    </source>
</evidence>
<dbReference type="InterPro" id="IPR003593">
    <property type="entry name" value="AAA+_ATPase"/>
</dbReference>
<feature type="binding site" evidence="3">
    <location>
        <begin position="628"/>
        <end position="635"/>
    </location>
    <ligand>
        <name>ATP</name>
        <dbReference type="ChEBI" id="CHEBI:30616"/>
    </ligand>
</feature>
<evidence type="ECO:0000313" key="5">
    <source>
        <dbReference type="EMBL" id="RGQ05270.1"/>
    </source>
</evidence>
<dbReference type="InterPro" id="IPR050206">
    <property type="entry name" value="FtsK/SpoIIIE/SftA"/>
</dbReference>
<dbReference type="InterPro" id="IPR002543">
    <property type="entry name" value="FtsK_dom"/>
</dbReference>
<dbReference type="AlphaFoldDB" id="A0A411ZR76"/>
<protein>
    <recommendedName>
        <fullName evidence="4">FtsK domain-containing protein</fullName>
    </recommendedName>
</protein>
<evidence type="ECO:0000256" key="1">
    <source>
        <dbReference type="ARBA" id="ARBA00022741"/>
    </source>
</evidence>
<gene>
    <name evidence="5" type="ORF">DWZ12_08020</name>
</gene>
<dbReference type="CDD" id="cd01127">
    <property type="entry name" value="TrwB_TraG_TraD_VirD4"/>
    <property type="match status" value="1"/>
</dbReference>
<dbReference type="Gene3D" id="3.40.50.300">
    <property type="entry name" value="P-loop containing nucleotide triphosphate hydrolases"/>
    <property type="match status" value="1"/>
</dbReference>
<reference evidence="5 6" key="1">
    <citation type="submission" date="2018-08" db="EMBL/GenBank/DDBJ databases">
        <title>A genome reference for cultivated species of the human gut microbiota.</title>
        <authorList>
            <person name="Zou Y."/>
            <person name="Xue W."/>
            <person name="Luo G."/>
        </authorList>
    </citation>
    <scope>NUCLEOTIDE SEQUENCE [LARGE SCALE GENOMIC DNA]</scope>
    <source>
        <strain evidence="5 6">AF29-2BH</strain>
    </source>
</reference>
<comment type="caution">
    <text evidence="5">The sequence shown here is derived from an EMBL/GenBank/DDBJ whole genome shotgun (WGS) entry which is preliminary data.</text>
</comment>
<dbReference type="GO" id="GO:0003677">
    <property type="term" value="F:DNA binding"/>
    <property type="evidence" value="ECO:0007669"/>
    <property type="project" value="InterPro"/>
</dbReference>
<proteinExistence type="predicted"/>
<sequence>MEYTAEIFAKFLNKLGSFDNEVKTVLAAADKQMSSRETDEKKEWDSVHGKLEQLSRTQISKSSSAISAYRKSMDDVYSKDLADKRGIFTRLQKCKEVLSLISSAENSITSKSEYDANKAGQSHPVNITVDELIADKADFIGLAYVVNMAIRDGKRKEIANASSQLYCICRYAEQVLNQEIASLRASIAGNKERIQSEFDNVGVNAHQGMVRDWNSAMNQFDDMSREFSLQKNRTKRETQNVESRTEIGKKTQLDRIVDRFCSEFPPKQFADEYVRLYSLEPSYVQYECVKDMPRNIYISTLEYDILSWNLCDYTKEFLDKYYYFMYRGDKLYIPHCAQFGPEFNYMFKFSGNGKQKVVSDACDIGMRLFMMLPPGKVNFTFVDPVSLGESFATFTRLVNVDDRTSEVINGKIWSSPNDIEDKLRIMTDHISNVTQRCLQGKYNNIFEYNKVAEQNAEAYQIIMLMDFPAGLSDQSLRLLEQISASGPKCGVFTIIYRNESQYSKISERSHPLVNNIESGFQIFNYSNEAKTITCAKDTVKGKNLLWNGIEMPSAQRMDKIIDTLKKGIKSADKVVIGIEKVSKTENEREAEETTTKDGIRIPIGLRGANEVQYLTLGVGGSHHALIAGVAGSGKSSLLHTIILQALSQYGPDELRIYLVDFKRGVEFKIYADYKLPSFEVVAIESEREFGYNILKALEREQKIRADRFKRVKDRKIDRIEDYRALPDAAPMPRILVIMDEFHELFSNASDKIGKESAEMMERIVRQGRAFGVHIILASQSYSNVGGLDKSIYDQMAVRIVLKCSKTDASLLLGDGSSDVDQISIDDPGRAIYNSEAGNKEYNSHFRVAFIDPSKHRGILEGVSERTCKLSNNKTRILLSNIEDNKYSIFNQFTDYSAEACKVPGRLYLGEPLSVVNNLNMDLIRNEYANMLMVGSDSDKARSMFAFTMLSLAINYWVSHNKKAPDEPFIYFLNYKPLRDDYFIDAPGLLATELLSKYVKNIPISNPSEIKNTIQKLYSASLDSQSSAASENKYLMVFGYQRAEDLKSEDKAAEKQDIMSVMSSRNQGPTHSMKEMIEVILTMGAQNGIHSVFWQDDFKALDFADRKLITYFYQKIAFDMSKEDYSQFVGVNDISQFGENTAVYNNRIDDTRSFRPYQSPDKEWLETVCESLNQ</sequence>
<dbReference type="PANTHER" id="PTHR22683">
    <property type="entry name" value="SPORULATION PROTEIN RELATED"/>
    <property type="match status" value="1"/>
</dbReference>
<dbReference type="SMART" id="SM00382">
    <property type="entry name" value="AAA"/>
    <property type="match status" value="1"/>
</dbReference>
<dbReference type="EMBL" id="QRSS01000007">
    <property type="protein sequence ID" value="RGQ05270.1"/>
    <property type="molecule type" value="Genomic_DNA"/>
</dbReference>
<keyword evidence="2 3" id="KW-0067">ATP-binding</keyword>
<name>A0A411ZR76_9FIRM</name>
<dbReference type="PROSITE" id="PS50901">
    <property type="entry name" value="FTSK"/>
    <property type="match status" value="1"/>
</dbReference>
<dbReference type="PANTHER" id="PTHR22683:SF41">
    <property type="entry name" value="DNA TRANSLOCASE FTSK"/>
    <property type="match status" value="1"/>
</dbReference>
<evidence type="ECO:0000256" key="2">
    <source>
        <dbReference type="ARBA" id="ARBA00022840"/>
    </source>
</evidence>
<evidence type="ECO:0000259" key="4">
    <source>
        <dbReference type="PROSITE" id="PS50901"/>
    </source>
</evidence>
<keyword evidence="1 3" id="KW-0547">Nucleotide-binding</keyword>
<evidence type="ECO:0000313" key="6">
    <source>
        <dbReference type="Proteomes" id="UP000283585"/>
    </source>
</evidence>
<dbReference type="Proteomes" id="UP000283585">
    <property type="component" value="Unassembled WGS sequence"/>
</dbReference>
<dbReference type="GO" id="GO:0005524">
    <property type="term" value="F:ATP binding"/>
    <property type="evidence" value="ECO:0007669"/>
    <property type="project" value="UniProtKB-UniRule"/>
</dbReference>
<dbReference type="Pfam" id="PF01580">
    <property type="entry name" value="FtsK_SpoIIIE"/>
    <property type="match status" value="1"/>
</dbReference>
<organism evidence="5 6">
    <name type="scientific">Blautia obeum</name>
    <dbReference type="NCBI Taxonomy" id="40520"/>
    <lineage>
        <taxon>Bacteria</taxon>
        <taxon>Bacillati</taxon>
        <taxon>Bacillota</taxon>
        <taxon>Clostridia</taxon>
        <taxon>Lachnospirales</taxon>
        <taxon>Lachnospiraceae</taxon>
        <taxon>Blautia</taxon>
    </lineage>
</organism>
<accession>A0A411ZR76</accession>
<dbReference type="InterPro" id="IPR027417">
    <property type="entry name" value="P-loop_NTPase"/>
</dbReference>
<dbReference type="SUPFAM" id="SSF52540">
    <property type="entry name" value="P-loop containing nucleoside triphosphate hydrolases"/>
    <property type="match status" value="1"/>
</dbReference>
<dbReference type="GO" id="GO:0016020">
    <property type="term" value="C:membrane"/>
    <property type="evidence" value="ECO:0007669"/>
    <property type="project" value="UniProtKB-SubCell"/>
</dbReference>